<evidence type="ECO:0008006" key="4">
    <source>
        <dbReference type="Google" id="ProtNLM"/>
    </source>
</evidence>
<protein>
    <recommendedName>
        <fullName evidence="4">Peptidase inhibitor family I36</fullName>
    </recommendedName>
</protein>
<keyword evidence="3" id="KW-1185">Reference proteome</keyword>
<evidence type="ECO:0000313" key="2">
    <source>
        <dbReference type="EMBL" id="PRY62488.1"/>
    </source>
</evidence>
<keyword evidence="1" id="KW-0732">Signal</keyword>
<sequence>MNELVQRLRRRTGRLVLALVASLVMAALVAVPQGAASEPAPPASPDVAAADVFDPDPWLGGSRVPGSNVYEGARGVYAPSYLPSCEWRYVCVAVLEYQDDHVNKWRVWKIYICGSYYLYEWRGRGWVNNNQTGGAALARFDQDNVWLSPNANPGGGWKDINWEPAYWFDSCI</sequence>
<dbReference type="EMBL" id="PVTJ01000001">
    <property type="protein sequence ID" value="PRY62488.1"/>
    <property type="molecule type" value="Genomic_DNA"/>
</dbReference>
<feature type="chain" id="PRO_5039664005" description="Peptidase inhibitor family I36" evidence="1">
    <location>
        <begin position="27"/>
        <end position="172"/>
    </location>
</feature>
<proteinExistence type="predicted"/>
<name>A0A2T0UXB3_9ACTN</name>
<gene>
    <name evidence="2" type="ORF">B0I28_101822</name>
</gene>
<accession>A0A2T0UXB3</accession>
<dbReference type="RefSeq" id="WP_146147959.1">
    <property type="nucleotide sequence ID" value="NZ_PVTJ01000001.1"/>
</dbReference>
<feature type="signal peptide" evidence="1">
    <location>
        <begin position="1"/>
        <end position="26"/>
    </location>
</feature>
<organism evidence="2 3">
    <name type="scientific">Glycomyces artemisiae</name>
    <dbReference type="NCBI Taxonomy" id="1076443"/>
    <lineage>
        <taxon>Bacteria</taxon>
        <taxon>Bacillati</taxon>
        <taxon>Actinomycetota</taxon>
        <taxon>Actinomycetes</taxon>
        <taxon>Glycomycetales</taxon>
        <taxon>Glycomycetaceae</taxon>
        <taxon>Glycomyces</taxon>
    </lineage>
</organism>
<dbReference type="AlphaFoldDB" id="A0A2T0UXB3"/>
<dbReference type="Proteomes" id="UP000238176">
    <property type="component" value="Unassembled WGS sequence"/>
</dbReference>
<comment type="caution">
    <text evidence="2">The sequence shown here is derived from an EMBL/GenBank/DDBJ whole genome shotgun (WGS) entry which is preliminary data.</text>
</comment>
<evidence type="ECO:0000313" key="3">
    <source>
        <dbReference type="Proteomes" id="UP000238176"/>
    </source>
</evidence>
<reference evidence="2 3" key="1">
    <citation type="submission" date="2018-03" db="EMBL/GenBank/DDBJ databases">
        <title>Genomic Encyclopedia of Type Strains, Phase III (KMG-III): the genomes of soil and plant-associated and newly described type strains.</title>
        <authorList>
            <person name="Whitman W."/>
        </authorList>
    </citation>
    <scope>NUCLEOTIDE SEQUENCE [LARGE SCALE GENOMIC DNA]</scope>
    <source>
        <strain evidence="2 3">CGMCC 4.7067</strain>
    </source>
</reference>
<dbReference type="OrthoDB" id="3541237at2"/>
<evidence type="ECO:0000256" key="1">
    <source>
        <dbReference type="SAM" id="SignalP"/>
    </source>
</evidence>